<dbReference type="EMBL" id="PYNF01000002">
    <property type="protein sequence ID" value="PSV01048.1"/>
    <property type="molecule type" value="Genomic_DNA"/>
</dbReference>
<comment type="caution">
    <text evidence="2">The sequence shown here is derived from an EMBL/GenBank/DDBJ whole genome shotgun (WGS) entry which is preliminary data.</text>
</comment>
<evidence type="ECO:0000313" key="3">
    <source>
        <dbReference type="Proteomes" id="UP000241426"/>
    </source>
</evidence>
<dbReference type="InterPro" id="IPR003607">
    <property type="entry name" value="HD/PDEase_dom"/>
</dbReference>
<dbReference type="RefSeq" id="WP_107288776.1">
    <property type="nucleotide sequence ID" value="NZ_PYNF01000002.1"/>
</dbReference>
<sequence>MSYTDIEKALSDPNVIKAIEKSINQSSETPSSGFSGFSVEKMSKEKIHSEYGETSILLALIQRMNGIQRWNKSQPIKPEYLHEHSVSVALFCLIIGKHYEISHPESAFSAEKLAIYGIFHDAGEALSEDFNGLFKHNDPIIKAQVKNIESQMLEKLATTVDPILRDDMRDYIVQDNLDEVYSQLLKACDELSALSKAMQELRSNNYDFIQAFYSLDEKVRSFFGKYPEVEYVYNMYMPSFKLTIDELSLLLPNVNINDILS</sequence>
<dbReference type="AlphaFoldDB" id="A0A2T3KMN1"/>
<dbReference type="Pfam" id="PF12917">
    <property type="entry name" value="YfbR-like"/>
    <property type="match status" value="1"/>
</dbReference>
<feature type="domain" description="HD/PDEase" evidence="1">
    <location>
        <begin position="77"/>
        <end position="203"/>
    </location>
</feature>
<protein>
    <recommendedName>
        <fullName evidence="1">HD/PDEase domain-containing protein</fullName>
    </recommendedName>
</protein>
<evidence type="ECO:0000313" key="2">
    <source>
        <dbReference type="EMBL" id="PSV01048.1"/>
    </source>
</evidence>
<evidence type="ECO:0000259" key="1">
    <source>
        <dbReference type="SMART" id="SM00471"/>
    </source>
</evidence>
<proteinExistence type="predicted"/>
<dbReference type="Gene3D" id="1.10.3210.10">
    <property type="entry name" value="Hypothetical protein af1432"/>
    <property type="match status" value="1"/>
</dbReference>
<gene>
    <name evidence="2" type="ORF">C9J27_03250</name>
</gene>
<dbReference type="SMART" id="SM00471">
    <property type="entry name" value="HDc"/>
    <property type="match status" value="1"/>
</dbReference>
<dbReference type="SUPFAM" id="SSF109604">
    <property type="entry name" value="HD-domain/PDEase-like"/>
    <property type="match status" value="1"/>
</dbReference>
<accession>A0A2T3KMN1</accession>
<dbReference type="Proteomes" id="UP000241426">
    <property type="component" value="Unassembled WGS sequence"/>
</dbReference>
<organism evidence="2 3">
    <name type="scientific">Photobacterium kishitanii</name>
    <dbReference type="NCBI Taxonomy" id="318456"/>
    <lineage>
        <taxon>Bacteria</taxon>
        <taxon>Pseudomonadati</taxon>
        <taxon>Pseudomonadota</taxon>
        <taxon>Gammaproteobacteria</taxon>
        <taxon>Vibrionales</taxon>
        <taxon>Vibrionaceae</taxon>
        <taxon>Photobacterium</taxon>
    </lineage>
</organism>
<reference evidence="2 3" key="1">
    <citation type="submission" date="2018-01" db="EMBL/GenBank/DDBJ databases">
        <title>Whole genome sequencing of Histamine producing bacteria.</title>
        <authorList>
            <person name="Butler K."/>
        </authorList>
    </citation>
    <scope>NUCLEOTIDE SEQUENCE [LARGE SCALE GENOMIC DNA]</scope>
    <source>
        <strain evidence="2 3">FS-7.2</strain>
    </source>
</reference>
<name>A0A2T3KMN1_9GAMM</name>